<protein>
    <submittedName>
        <fullName evidence="2">Uncharacterized protein</fullName>
    </submittedName>
</protein>
<sequence length="171" mass="19356">MPSSGKSTSVRCPKCCPKQCENCPSPAVVPQDIPHELMDEIIQSAYAEKAAAVVPRGRPSDRSSQMNRYCSRNIVNGSDDSKIPLTWPIAIKILKNWCRDASFDIEDALYDVKCIWNSRDEGLLEKLCSTNRLLIYYLLVLALYIIHICFLIDQQLIDVFFNIISPKTNES</sequence>
<evidence type="ECO:0000313" key="2">
    <source>
        <dbReference type="EnsemblMetazoa" id="XP_032457022"/>
    </source>
</evidence>
<organism evidence="2 3">
    <name type="scientific">Nasonia vitripennis</name>
    <name type="common">Parasitic wasp</name>
    <dbReference type="NCBI Taxonomy" id="7425"/>
    <lineage>
        <taxon>Eukaryota</taxon>
        <taxon>Metazoa</taxon>
        <taxon>Ecdysozoa</taxon>
        <taxon>Arthropoda</taxon>
        <taxon>Hexapoda</taxon>
        <taxon>Insecta</taxon>
        <taxon>Pterygota</taxon>
        <taxon>Neoptera</taxon>
        <taxon>Endopterygota</taxon>
        <taxon>Hymenoptera</taxon>
        <taxon>Apocrita</taxon>
        <taxon>Proctotrupomorpha</taxon>
        <taxon>Chalcidoidea</taxon>
        <taxon>Pteromalidae</taxon>
        <taxon>Pteromalinae</taxon>
        <taxon>Nasonia</taxon>
    </lineage>
</organism>
<name>A0A7M7R253_NASVI</name>
<keyword evidence="3" id="KW-1185">Reference proteome</keyword>
<keyword evidence="1" id="KW-0812">Transmembrane</keyword>
<keyword evidence="1" id="KW-0472">Membrane</keyword>
<dbReference type="KEGG" id="nvi:116738618"/>
<dbReference type="Proteomes" id="UP000002358">
    <property type="component" value="Chromosome 5"/>
</dbReference>
<keyword evidence="1" id="KW-1133">Transmembrane helix</keyword>
<dbReference type="GeneID" id="116738618"/>
<evidence type="ECO:0000313" key="3">
    <source>
        <dbReference type="Proteomes" id="UP000002358"/>
    </source>
</evidence>
<dbReference type="RefSeq" id="XP_032457022.1">
    <property type="nucleotide sequence ID" value="XM_032601131.1"/>
</dbReference>
<accession>A0A7M7R253</accession>
<reference evidence="2" key="1">
    <citation type="submission" date="2021-01" db="UniProtKB">
        <authorList>
            <consortium name="EnsemblMetazoa"/>
        </authorList>
    </citation>
    <scope>IDENTIFICATION</scope>
</reference>
<feature type="transmembrane region" description="Helical" evidence="1">
    <location>
        <begin position="134"/>
        <end position="152"/>
    </location>
</feature>
<dbReference type="AlphaFoldDB" id="A0A7M7R253"/>
<evidence type="ECO:0000256" key="1">
    <source>
        <dbReference type="SAM" id="Phobius"/>
    </source>
</evidence>
<proteinExistence type="predicted"/>
<dbReference type="InParanoid" id="A0A7M7R253"/>
<dbReference type="EnsemblMetazoa" id="XM_032601131">
    <property type="protein sequence ID" value="XP_032457022"/>
    <property type="gene ID" value="LOC116738618"/>
</dbReference>